<keyword evidence="2" id="KW-0969">Cilium</keyword>
<sequence>MWIWFDRDVARGKKMEQVYRQKGYPVQTLSREQDFPKSGIELVILTRKEDAGMAAQLSSVYGVPVILSVPGLKPDVPPEGCAEMLPYPPHPAYLEKWAKREERALDAPKEPSSALNPAGVSANDLMEQMIRQKASKQTFSLRGQTVPFVEPLRPLAKRATILTITGVKGGVGKSTFSILLARNLHQKGQRTVLVDLDNMGNLARLLRVDPIVSTDRFEVLSNTLNDAELEQNLIRTGYGFWVIPKGQRPMGLSADGTRRLMYLLSRYADTVILDTHPSRMVCTVEAMREADVVLGVTGTDRSTWAEIRDFFSLTEKPVHLVLSRTREKPGVLHEISQILESQTGYPVLGYVPEDDKLFEEVQAGEMLMGSPAIETAMKQIRLKLWREDAQKTETEKEGMRTWRFGRSKGTRT</sequence>
<dbReference type="PANTHER" id="PTHR43384">
    <property type="entry name" value="SEPTUM SITE-DETERMINING PROTEIN MIND HOMOLOG, CHLOROPLASTIC-RELATED"/>
    <property type="match status" value="1"/>
</dbReference>
<evidence type="ECO:0000313" key="3">
    <source>
        <dbReference type="Proteomes" id="UP001229209"/>
    </source>
</evidence>
<gene>
    <name evidence="2" type="ORF">J2S04_001207</name>
</gene>
<reference evidence="2 3" key="1">
    <citation type="submission" date="2023-07" db="EMBL/GenBank/DDBJ databases">
        <title>Genomic Encyclopedia of Type Strains, Phase IV (KMG-IV): sequencing the most valuable type-strain genomes for metagenomic binning, comparative biology and taxonomic classification.</title>
        <authorList>
            <person name="Goeker M."/>
        </authorList>
    </citation>
    <scope>NUCLEOTIDE SEQUENCE [LARGE SCALE GENOMIC DNA]</scope>
    <source>
        <strain evidence="2 3">DSM 25924</strain>
    </source>
</reference>
<dbReference type="PANTHER" id="PTHR43384:SF13">
    <property type="entry name" value="SLR0110 PROTEIN"/>
    <property type="match status" value="1"/>
</dbReference>
<evidence type="ECO:0000259" key="1">
    <source>
        <dbReference type="Pfam" id="PF01656"/>
    </source>
</evidence>
<accession>A0ABT9LVJ3</accession>
<organism evidence="2 3">
    <name type="scientific">Alicyclobacillus tolerans</name>
    <dbReference type="NCBI Taxonomy" id="90970"/>
    <lineage>
        <taxon>Bacteria</taxon>
        <taxon>Bacillati</taxon>
        <taxon>Bacillota</taxon>
        <taxon>Bacilli</taxon>
        <taxon>Bacillales</taxon>
        <taxon>Alicyclobacillaceae</taxon>
        <taxon>Alicyclobacillus</taxon>
    </lineage>
</organism>
<feature type="domain" description="CobQ/CobB/MinD/ParA nucleotide binding" evidence="1">
    <location>
        <begin position="162"/>
        <end position="364"/>
    </location>
</feature>
<keyword evidence="2" id="KW-0966">Cell projection</keyword>
<keyword evidence="2" id="KW-0282">Flagellum</keyword>
<dbReference type="InterPro" id="IPR002586">
    <property type="entry name" value="CobQ/CobB/MinD/ParA_Nub-bd_dom"/>
</dbReference>
<keyword evidence="3" id="KW-1185">Reference proteome</keyword>
<proteinExistence type="predicted"/>
<dbReference type="Proteomes" id="UP001229209">
    <property type="component" value="Unassembled WGS sequence"/>
</dbReference>
<evidence type="ECO:0000313" key="2">
    <source>
        <dbReference type="EMBL" id="MDP9728275.1"/>
    </source>
</evidence>
<dbReference type="Pfam" id="PF01656">
    <property type="entry name" value="CbiA"/>
    <property type="match status" value="1"/>
</dbReference>
<dbReference type="Gene3D" id="3.40.50.300">
    <property type="entry name" value="P-loop containing nucleotide triphosphate hydrolases"/>
    <property type="match status" value="1"/>
</dbReference>
<dbReference type="InterPro" id="IPR050625">
    <property type="entry name" value="ParA/MinD_ATPase"/>
</dbReference>
<name>A0ABT9LVJ3_9BACL</name>
<comment type="caution">
    <text evidence="2">The sequence shown here is derived from an EMBL/GenBank/DDBJ whole genome shotgun (WGS) entry which is preliminary data.</text>
</comment>
<dbReference type="EMBL" id="JAURUO010000005">
    <property type="protein sequence ID" value="MDP9728275.1"/>
    <property type="molecule type" value="Genomic_DNA"/>
</dbReference>
<dbReference type="InterPro" id="IPR027417">
    <property type="entry name" value="P-loop_NTPase"/>
</dbReference>
<dbReference type="RefSeq" id="WP_072875110.1">
    <property type="nucleotide sequence ID" value="NZ_JAURUO010000005.1"/>
</dbReference>
<protein>
    <submittedName>
        <fullName evidence="2">Flagellar biosynthesis protein FlhG</fullName>
    </submittedName>
</protein>
<dbReference type="SUPFAM" id="SSF52540">
    <property type="entry name" value="P-loop containing nucleoside triphosphate hydrolases"/>
    <property type="match status" value="1"/>
</dbReference>